<dbReference type="InterPro" id="IPR032963">
    <property type="entry name" value="Gclm"/>
</dbReference>
<dbReference type="InterPro" id="IPR036812">
    <property type="entry name" value="NAD(P)_OxRdtase_dom_sf"/>
</dbReference>
<keyword evidence="4" id="KW-0317">Glutathione biosynthesis</keyword>
<dbReference type="Pfam" id="PF00248">
    <property type="entry name" value="Aldo_ket_red"/>
    <property type="match status" value="1"/>
</dbReference>
<dbReference type="SUPFAM" id="SSF51430">
    <property type="entry name" value="NAD(P)-linked oxidoreductase"/>
    <property type="match status" value="1"/>
</dbReference>
<dbReference type="InterPro" id="IPR023210">
    <property type="entry name" value="NADP_OxRdtase_dom"/>
</dbReference>
<dbReference type="OMA" id="AHEWIPL"/>
<keyword evidence="9" id="KW-0472">Membrane</keyword>
<sequence>MFGFFYTILVFLFSFFVFSFLLQNLAKVFLLQNQPRALKEAIEKVSEALGVAHLDTVMMALPPTSLENDPLNEHLKASWLELQQLVAAGSIASLGTSDLDVSQLETLYHWAEVKPVSNQVNLASCCVMPPELTAFAKKFDIQLLTHNDAADILPAAAFESAVGDALNIPAAGWTPVWVLRYSVVIKCRGVIKCKGFLVGAWRHL</sequence>
<dbReference type="Gene3D" id="3.20.20.100">
    <property type="entry name" value="NADP-dependent oxidoreductase domain"/>
    <property type="match status" value="1"/>
</dbReference>
<protein>
    <recommendedName>
        <fullName evidence="7">GCS light chain</fullName>
    </recommendedName>
    <alternativeName>
        <fullName evidence="5">Gamma-ECS regulatory subunit</fullName>
    </alternativeName>
    <alternativeName>
        <fullName evidence="8">Gamma-glutamylcysteine synthetase regulatory subunit</fullName>
    </alternativeName>
    <alternativeName>
        <fullName evidence="6">Glutamate--cysteine ligase modifier subunit</fullName>
    </alternativeName>
</protein>
<dbReference type="PANTHER" id="PTHR13295:SF4">
    <property type="entry name" value="GLUTAMATE--CYSTEINE LIGASE REGULATORY SUBUNIT"/>
    <property type="match status" value="1"/>
</dbReference>
<keyword evidence="9" id="KW-0812">Transmembrane</keyword>
<evidence type="ECO:0000259" key="10">
    <source>
        <dbReference type="Pfam" id="PF00248"/>
    </source>
</evidence>
<evidence type="ECO:0000256" key="7">
    <source>
        <dbReference type="ARBA" id="ARBA00031732"/>
    </source>
</evidence>
<evidence type="ECO:0000256" key="3">
    <source>
        <dbReference type="ARBA" id="ARBA00011532"/>
    </source>
</evidence>
<evidence type="ECO:0000256" key="1">
    <source>
        <dbReference type="ARBA" id="ARBA00005006"/>
    </source>
</evidence>
<dbReference type="Ensembl" id="ENSEBUT00000024792.1">
    <property type="protein sequence ID" value="ENSEBUP00000024216.1"/>
    <property type="gene ID" value="ENSEBUG00000014921.1"/>
</dbReference>
<dbReference type="GO" id="GO:0006750">
    <property type="term" value="P:glutathione biosynthetic process"/>
    <property type="evidence" value="ECO:0007669"/>
    <property type="project" value="UniProtKB-UniPathway"/>
</dbReference>
<dbReference type="GO" id="GO:0017109">
    <property type="term" value="C:glutamate-cysteine ligase complex"/>
    <property type="evidence" value="ECO:0007669"/>
    <property type="project" value="TreeGrafter"/>
</dbReference>
<evidence type="ECO:0000256" key="8">
    <source>
        <dbReference type="ARBA" id="ARBA00032926"/>
    </source>
</evidence>
<dbReference type="AlphaFoldDB" id="A0A8C4R4F8"/>
<evidence type="ECO:0000256" key="6">
    <source>
        <dbReference type="ARBA" id="ARBA00031154"/>
    </source>
</evidence>
<dbReference type="Proteomes" id="UP000694388">
    <property type="component" value="Unplaced"/>
</dbReference>
<comment type="similarity">
    <text evidence="2">Belongs to the aldo/keto reductase family. Glutamate--cysteine ligase light chain subfamily.</text>
</comment>
<keyword evidence="12" id="KW-1185">Reference proteome</keyword>
<evidence type="ECO:0000256" key="4">
    <source>
        <dbReference type="ARBA" id="ARBA00022684"/>
    </source>
</evidence>
<evidence type="ECO:0000313" key="11">
    <source>
        <dbReference type="Ensembl" id="ENSEBUP00000024216.1"/>
    </source>
</evidence>
<comment type="subunit">
    <text evidence="3">Heterodimer of a catalytic heavy chain and a regulatory light chain.</text>
</comment>
<evidence type="ECO:0000256" key="2">
    <source>
        <dbReference type="ARBA" id="ARBA00008612"/>
    </source>
</evidence>
<accession>A0A8C4R4F8</accession>
<dbReference type="GO" id="GO:0035226">
    <property type="term" value="F:glutamate-cysteine ligase catalytic subunit binding"/>
    <property type="evidence" value="ECO:0007669"/>
    <property type="project" value="InterPro"/>
</dbReference>
<proteinExistence type="inferred from homology"/>
<name>A0A8C4R4F8_EPTBU</name>
<keyword evidence="9" id="KW-1133">Transmembrane helix</keyword>
<organism evidence="11 12">
    <name type="scientific">Eptatretus burgeri</name>
    <name type="common">Inshore hagfish</name>
    <dbReference type="NCBI Taxonomy" id="7764"/>
    <lineage>
        <taxon>Eukaryota</taxon>
        <taxon>Metazoa</taxon>
        <taxon>Chordata</taxon>
        <taxon>Craniata</taxon>
        <taxon>Vertebrata</taxon>
        <taxon>Cyclostomata</taxon>
        <taxon>Myxini</taxon>
        <taxon>Myxiniformes</taxon>
        <taxon>Myxinidae</taxon>
        <taxon>Eptatretinae</taxon>
        <taxon>Eptatretus</taxon>
    </lineage>
</organism>
<comment type="pathway">
    <text evidence="1">Sulfur metabolism; glutathione biosynthesis; glutathione from L-cysteine and L-glutamate: step 1/2.</text>
</comment>
<reference evidence="11" key="1">
    <citation type="submission" date="2025-08" db="UniProtKB">
        <authorList>
            <consortium name="Ensembl"/>
        </authorList>
    </citation>
    <scope>IDENTIFICATION</scope>
</reference>
<dbReference type="UniPathway" id="UPA00142">
    <property type="reaction ID" value="UER00209"/>
</dbReference>
<feature type="domain" description="NADP-dependent oxidoreductase" evidence="10">
    <location>
        <begin position="36"/>
        <end position="145"/>
    </location>
</feature>
<evidence type="ECO:0000256" key="5">
    <source>
        <dbReference type="ARBA" id="ARBA00030406"/>
    </source>
</evidence>
<dbReference type="GO" id="GO:0030234">
    <property type="term" value="F:enzyme regulator activity"/>
    <property type="evidence" value="ECO:0007669"/>
    <property type="project" value="TreeGrafter"/>
</dbReference>
<dbReference type="PANTHER" id="PTHR13295">
    <property type="entry name" value="GLUTAMATE CYSTEINE LIGASE REGULATORY SUBUNIT"/>
    <property type="match status" value="1"/>
</dbReference>
<feature type="transmembrane region" description="Helical" evidence="9">
    <location>
        <begin position="6"/>
        <end position="26"/>
    </location>
</feature>
<evidence type="ECO:0000313" key="12">
    <source>
        <dbReference type="Proteomes" id="UP000694388"/>
    </source>
</evidence>
<dbReference type="GeneTree" id="ENSGT00510000047658"/>
<reference evidence="11" key="2">
    <citation type="submission" date="2025-09" db="UniProtKB">
        <authorList>
            <consortium name="Ensembl"/>
        </authorList>
    </citation>
    <scope>IDENTIFICATION</scope>
</reference>
<evidence type="ECO:0000256" key="9">
    <source>
        <dbReference type="SAM" id="Phobius"/>
    </source>
</evidence>